<dbReference type="CDD" id="cd00118">
    <property type="entry name" value="LysM"/>
    <property type="match status" value="1"/>
</dbReference>
<dbReference type="SUPFAM" id="SSF54106">
    <property type="entry name" value="LysM domain"/>
    <property type="match status" value="1"/>
</dbReference>
<sequence>MISKKLSKKSLLYSTVALSMFAAGQAQADETTWTPRSVEEIQAGLVTDGNTVTYTVQYGDTLSTIAQAMNIDVNVLGNINKIADLDLIFPETVLTATYNDQNQVAAVEVETPVSPGSDETIKATADLENNQVVVEDQTVSVADLTQAIVDTTTEQAYAETTTPVADAIAQVTESQASSETSAASETEVTSQAPVAETTLAETTEVSPVETSETTVEETSASQVSSETTETAVETSSETSVAETTEATTEETTVAETTETPVEETSAETTVAELTQAIVSETTAAQTYAETTEPVTEAINQVIEASETTEATTEETTVAEATQATTAASATNNVTINTENMQAPAAAFAQTVANVFGISNIGGYRAGDPQDHGKGLAVDVMVPESSALGDQVAQYAIDHMAENGISYIIWKQRFYSPYNSIYGPANTWNPMPDRGSVTENHYDHVHVSFNG</sequence>
<proteinExistence type="predicted"/>
<feature type="signal peptide" evidence="2">
    <location>
        <begin position="1"/>
        <end position="28"/>
    </location>
</feature>
<dbReference type="Proteomes" id="UP000697472">
    <property type="component" value="Unassembled WGS sequence"/>
</dbReference>
<accession>A0ABS2PQX2</accession>
<evidence type="ECO:0000256" key="1">
    <source>
        <dbReference type="SAM" id="MobiDB-lite"/>
    </source>
</evidence>
<comment type="caution">
    <text evidence="4">The sequence shown here is derived from an EMBL/GenBank/DDBJ whole genome shotgun (WGS) entry which is preliminary data.</text>
</comment>
<reference evidence="4 5" key="1">
    <citation type="submission" date="2021-01" db="EMBL/GenBank/DDBJ databases">
        <title>Genomic Encyclopedia of Type Strains, Phase IV (KMG-IV): sequencing the most valuable type-strain genomes for metagenomic binning, comparative biology and taxonomic classification.</title>
        <authorList>
            <person name="Goeker M."/>
        </authorList>
    </citation>
    <scope>NUCLEOTIDE SEQUENCE [LARGE SCALE GENOMIC DNA]</scope>
    <source>
        <strain evidence="4 5">DSM 27382</strain>
    </source>
</reference>
<dbReference type="Pfam" id="PF01476">
    <property type="entry name" value="LysM"/>
    <property type="match status" value="1"/>
</dbReference>
<dbReference type="PROSITE" id="PS51782">
    <property type="entry name" value="LYSM"/>
    <property type="match status" value="1"/>
</dbReference>
<dbReference type="GO" id="GO:0016301">
    <property type="term" value="F:kinase activity"/>
    <property type="evidence" value="ECO:0007669"/>
    <property type="project" value="UniProtKB-KW"/>
</dbReference>
<dbReference type="EMBL" id="JAFBEH010000009">
    <property type="protein sequence ID" value="MBM7642311.1"/>
    <property type="molecule type" value="Genomic_DNA"/>
</dbReference>
<keyword evidence="4" id="KW-0418">Kinase</keyword>
<protein>
    <submittedName>
        <fullName evidence="4">Chemotaxis protein histidine kinase CheA</fullName>
    </submittedName>
</protein>
<dbReference type="Pfam" id="PF26571">
    <property type="entry name" value="VldE"/>
    <property type="match status" value="1"/>
</dbReference>
<keyword evidence="4" id="KW-0808">Transferase</keyword>
<evidence type="ECO:0000313" key="4">
    <source>
        <dbReference type="EMBL" id="MBM7642311.1"/>
    </source>
</evidence>
<evidence type="ECO:0000313" key="5">
    <source>
        <dbReference type="Proteomes" id="UP000697472"/>
    </source>
</evidence>
<dbReference type="SMART" id="SM00257">
    <property type="entry name" value="LysM"/>
    <property type="match status" value="1"/>
</dbReference>
<dbReference type="RefSeq" id="WP_205009164.1">
    <property type="nucleotide sequence ID" value="NZ_JAFBEH010000009.1"/>
</dbReference>
<dbReference type="InterPro" id="IPR058593">
    <property type="entry name" value="ARB_07466-like_C"/>
</dbReference>
<organism evidence="4 5">
    <name type="scientific">Streptococcus loxodontisalivarius</name>
    <dbReference type="NCBI Taxonomy" id="1349415"/>
    <lineage>
        <taxon>Bacteria</taxon>
        <taxon>Bacillati</taxon>
        <taxon>Bacillota</taxon>
        <taxon>Bacilli</taxon>
        <taxon>Lactobacillales</taxon>
        <taxon>Streptococcaceae</taxon>
        <taxon>Streptococcus</taxon>
    </lineage>
</organism>
<name>A0ABS2PQX2_9STRE</name>
<gene>
    <name evidence="4" type="ORF">JOC28_000608</name>
</gene>
<feature type="compositionally biased region" description="Low complexity" evidence="1">
    <location>
        <begin position="171"/>
        <end position="259"/>
    </location>
</feature>
<evidence type="ECO:0000259" key="3">
    <source>
        <dbReference type="PROSITE" id="PS51782"/>
    </source>
</evidence>
<feature type="region of interest" description="Disordered" evidence="1">
    <location>
        <begin position="171"/>
        <end position="268"/>
    </location>
</feature>
<dbReference type="Gene3D" id="3.10.350.10">
    <property type="entry name" value="LysM domain"/>
    <property type="match status" value="1"/>
</dbReference>
<dbReference type="InterPro" id="IPR018392">
    <property type="entry name" value="LysM"/>
</dbReference>
<keyword evidence="2" id="KW-0732">Signal</keyword>
<keyword evidence="5" id="KW-1185">Reference proteome</keyword>
<feature type="domain" description="LysM" evidence="3">
    <location>
        <begin position="52"/>
        <end position="96"/>
    </location>
</feature>
<feature type="chain" id="PRO_5046581053" evidence="2">
    <location>
        <begin position="29"/>
        <end position="450"/>
    </location>
</feature>
<evidence type="ECO:0000256" key="2">
    <source>
        <dbReference type="SAM" id="SignalP"/>
    </source>
</evidence>
<dbReference type="InterPro" id="IPR036779">
    <property type="entry name" value="LysM_dom_sf"/>
</dbReference>